<dbReference type="RefSeq" id="WP_108404549.1">
    <property type="nucleotide sequence ID" value="NZ_CP026948.1"/>
</dbReference>
<name>A0A2S0WFL5_9CORY</name>
<evidence type="ECO:0000256" key="4">
    <source>
        <dbReference type="ARBA" id="ARBA00022679"/>
    </source>
</evidence>
<dbReference type="PANTHER" id="PTHR43179:SF12">
    <property type="entry name" value="GALACTOFURANOSYLTRANSFERASE GLFT2"/>
    <property type="match status" value="1"/>
</dbReference>
<dbReference type="InterPro" id="IPR027791">
    <property type="entry name" value="Galactosyl_T_C"/>
</dbReference>
<evidence type="ECO:0000256" key="1">
    <source>
        <dbReference type="ARBA" id="ARBA00004776"/>
    </source>
</evidence>
<feature type="domain" description="Glycosyltransferase 2-like" evidence="5">
    <location>
        <begin position="6"/>
        <end position="135"/>
    </location>
</feature>
<feature type="domain" description="Galactosyltransferase C-terminal" evidence="6">
    <location>
        <begin position="154"/>
        <end position="202"/>
    </location>
</feature>
<dbReference type="OrthoDB" id="4120491at2"/>
<keyword evidence="8" id="KW-1185">Reference proteome</keyword>
<evidence type="ECO:0000259" key="6">
    <source>
        <dbReference type="Pfam" id="PF02709"/>
    </source>
</evidence>
<protein>
    <submittedName>
        <fullName evidence="7">Uncharacterized protein</fullName>
    </submittedName>
</protein>
<dbReference type="KEGG" id="clia:C3E79_08630"/>
<dbReference type="GO" id="GO:0016757">
    <property type="term" value="F:glycosyltransferase activity"/>
    <property type="evidence" value="ECO:0007669"/>
    <property type="project" value="UniProtKB-KW"/>
</dbReference>
<dbReference type="InterPro" id="IPR001173">
    <property type="entry name" value="Glyco_trans_2-like"/>
</dbReference>
<dbReference type="InterPro" id="IPR029044">
    <property type="entry name" value="Nucleotide-diphossugar_trans"/>
</dbReference>
<reference evidence="8" key="1">
    <citation type="submission" date="2018-01" db="EMBL/GenBank/DDBJ databases">
        <authorList>
            <person name="Li J."/>
        </authorList>
    </citation>
    <scope>NUCLEOTIDE SEQUENCE [LARGE SCALE GENOMIC DNA]</scope>
    <source>
        <strain evidence="8">2184</strain>
    </source>
</reference>
<evidence type="ECO:0000256" key="2">
    <source>
        <dbReference type="ARBA" id="ARBA00006739"/>
    </source>
</evidence>
<dbReference type="PANTHER" id="PTHR43179">
    <property type="entry name" value="RHAMNOSYLTRANSFERASE WBBL"/>
    <property type="match status" value="1"/>
</dbReference>
<evidence type="ECO:0000256" key="3">
    <source>
        <dbReference type="ARBA" id="ARBA00022676"/>
    </source>
</evidence>
<evidence type="ECO:0000313" key="8">
    <source>
        <dbReference type="Proteomes" id="UP000244754"/>
    </source>
</evidence>
<sequence>MWPDVSVIIPYYDNPAGLREVLSALRAQDYPGRVDIVVADDGSPTPASREPSLAGALAGVTVVRQEDEGFRAAAARNLGAAAGSGEVFAFIDGDTVPTPGYLTAAVARLRDDDHTVVVGRRLAGGRFAEPAWLAEGYAATGDLARADSTSWRLIISAVLTVPAGFFRELGGFDEGFRGYGGEDWEFGWRAWNAGARFVREPAALAIHPEPDFGARFAPDEGGVREQSAVKNAETIALAARITHPIARPAGVVFPTADVAVSVPEFDSPGAREAVISSWLRIDAHVYTPGPVPTLFVADPRVSEGAPGDERIRVELAGPWCLKEAEAFYRAATDASLVLGDASTVTSARARARGAAPAAATGPALGLNEAPGPIRLERLFAGW</sequence>
<dbReference type="SUPFAM" id="SSF53448">
    <property type="entry name" value="Nucleotide-diphospho-sugar transferases"/>
    <property type="match status" value="1"/>
</dbReference>
<evidence type="ECO:0000259" key="5">
    <source>
        <dbReference type="Pfam" id="PF00535"/>
    </source>
</evidence>
<comment type="similarity">
    <text evidence="2">Belongs to the glycosyltransferase 2 family.</text>
</comment>
<dbReference type="Pfam" id="PF02709">
    <property type="entry name" value="Glyco_transf_7C"/>
    <property type="match status" value="1"/>
</dbReference>
<keyword evidence="3" id="KW-0328">Glycosyltransferase</keyword>
<dbReference type="Gene3D" id="3.90.550.10">
    <property type="entry name" value="Spore Coat Polysaccharide Biosynthesis Protein SpsA, Chain A"/>
    <property type="match status" value="1"/>
</dbReference>
<dbReference type="Pfam" id="PF00535">
    <property type="entry name" value="Glycos_transf_2"/>
    <property type="match status" value="1"/>
</dbReference>
<comment type="pathway">
    <text evidence="1">Cell wall biogenesis; cell wall polysaccharide biosynthesis.</text>
</comment>
<keyword evidence="4" id="KW-0808">Transferase</keyword>
<dbReference type="AlphaFoldDB" id="A0A2S0WFL5"/>
<organism evidence="7 8">
    <name type="scientific">Corynebacterium liangguodongii</name>
    <dbReference type="NCBI Taxonomy" id="2079535"/>
    <lineage>
        <taxon>Bacteria</taxon>
        <taxon>Bacillati</taxon>
        <taxon>Actinomycetota</taxon>
        <taxon>Actinomycetes</taxon>
        <taxon>Mycobacteriales</taxon>
        <taxon>Corynebacteriaceae</taxon>
        <taxon>Corynebacterium</taxon>
    </lineage>
</organism>
<proteinExistence type="inferred from homology"/>
<dbReference type="Proteomes" id="UP000244754">
    <property type="component" value="Chromosome"/>
</dbReference>
<accession>A0A2S0WFL5</accession>
<evidence type="ECO:0000313" key="7">
    <source>
        <dbReference type="EMBL" id="AWB84540.1"/>
    </source>
</evidence>
<dbReference type="EMBL" id="CP026948">
    <property type="protein sequence ID" value="AWB84540.1"/>
    <property type="molecule type" value="Genomic_DNA"/>
</dbReference>
<gene>
    <name evidence="7" type="ORF">C3E79_08630</name>
</gene>